<gene>
    <name evidence="2" type="ORF">UCREL1_9496</name>
</gene>
<dbReference type="Proteomes" id="UP000012174">
    <property type="component" value="Unassembled WGS sequence"/>
</dbReference>
<sequence length="209" mass="22353">MSDRPPPQVFRPGPVRGARAAAATAANTAGVRRNLFQNQLMSRRHPTPPLNNSSNNHNHNHNHNQNSNVTSMTMTAGAGSGSGSSTSGETVRLDLSSSVDVLSDAGSSSAEIVVRDRNGEFELGGPPTPPLLDEPGAEEGGGAALDDAVENERERHRLAEAVKHYQISHNQAHTQPEEVIEILKASMRAQVAALAEDNWMFEAEEPSRP</sequence>
<protein>
    <submittedName>
        <fullName evidence="2">Putative upf0220 domain protein</fullName>
    </submittedName>
</protein>
<proteinExistence type="predicted"/>
<keyword evidence="3" id="KW-1185">Reference proteome</keyword>
<organism evidence="2 3">
    <name type="scientific">Eutypa lata (strain UCR-EL1)</name>
    <name type="common">Grapevine dieback disease fungus</name>
    <name type="synonym">Eutypa armeniacae</name>
    <dbReference type="NCBI Taxonomy" id="1287681"/>
    <lineage>
        <taxon>Eukaryota</taxon>
        <taxon>Fungi</taxon>
        <taxon>Dikarya</taxon>
        <taxon>Ascomycota</taxon>
        <taxon>Pezizomycotina</taxon>
        <taxon>Sordariomycetes</taxon>
        <taxon>Xylariomycetidae</taxon>
        <taxon>Xylariales</taxon>
        <taxon>Diatrypaceae</taxon>
        <taxon>Eutypa</taxon>
    </lineage>
</organism>
<feature type="compositionally biased region" description="Low complexity" evidence="1">
    <location>
        <begin position="11"/>
        <end position="34"/>
    </location>
</feature>
<name>M7SHA6_EUTLA</name>
<dbReference type="AlphaFoldDB" id="M7SHA6"/>
<dbReference type="OMA" id="MFEPEKD"/>
<dbReference type="OrthoDB" id="4188844at2759"/>
<dbReference type="KEGG" id="ela:UCREL1_9496"/>
<reference evidence="3" key="1">
    <citation type="journal article" date="2013" name="Genome Announc.">
        <title>Draft genome sequence of the grapevine dieback fungus Eutypa lata UCR-EL1.</title>
        <authorList>
            <person name="Blanco-Ulate B."/>
            <person name="Rolshausen P.E."/>
            <person name="Cantu D."/>
        </authorList>
    </citation>
    <scope>NUCLEOTIDE SEQUENCE [LARGE SCALE GENOMIC DNA]</scope>
    <source>
        <strain evidence="3">UCR-EL1</strain>
    </source>
</reference>
<accession>M7SHA6</accession>
<feature type="compositionally biased region" description="Low complexity" evidence="1">
    <location>
        <begin position="51"/>
        <end position="91"/>
    </location>
</feature>
<evidence type="ECO:0000313" key="2">
    <source>
        <dbReference type="EMBL" id="EMR63537.1"/>
    </source>
</evidence>
<evidence type="ECO:0000313" key="3">
    <source>
        <dbReference type="Proteomes" id="UP000012174"/>
    </source>
</evidence>
<dbReference type="eggNOG" id="ENOG502SQDE">
    <property type="taxonomic scope" value="Eukaryota"/>
</dbReference>
<feature type="region of interest" description="Disordered" evidence="1">
    <location>
        <begin position="1"/>
        <end position="91"/>
    </location>
</feature>
<dbReference type="EMBL" id="KB707209">
    <property type="protein sequence ID" value="EMR63537.1"/>
    <property type="molecule type" value="Genomic_DNA"/>
</dbReference>
<evidence type="ECO:0000256" key="1">
    <source>
        <dbReference type="SAM" id="MobiDB-lite"/>
    </source>
</evidence>
<dbReference type="HOGENOM" id="CLU_076636_1_0_1"/>